<reference evidence="1" key="2">
    <citation type="journal article" date="2015" name="Fish Shellfish Immunol.">
        <title>Early steps in the European eel (Anguilla anguilla)-Vibrio vulnificus interaction in the gills: Role of the RtxA13 toxin.</title>
        <authorList>
            <person name="Callol A."/>
            <person name="Pajuelo D."/>
            <person name="Ebbesson L."/>
            <person name="Teles M."/>
            <person name="MacKenzie S."/>
            <person name="Amaro C."/>
        </authorList>
    </citation>
    <scope>NUCLEOTIDE SEQUENCE</scope>
</reference>
<name>A0A0E9VME0_ANGAN</name>
<dbReference type="AlphaFoldDB" id="A0A0E9VME0"/>
<organism evidence="1">
    <name type="scientific">Anguilla anguilla</name>
    <name type="common">European freshwater eel</name>
    <name type="synonym">Muraena anguilla</name>
    <dbReference type="NCBI Taxonomy" id="7936"/>
    <lineage>
        <taxon>Eukaryota</taxon>
        <taxon>Metazoa</taxon>
        <taxon>Chordata</taxon>
        <taxon>Craniata</taxon>
        <taxon>Vertebrata</taxon>
        <taxon>Euteleostomi</taxon>
        <taxon>Actinopterygii</taxon>
        <taxon>Neopterygii</taxon>
        <taxon>Teleostei</taxon>
        <taxon>Anguilliformes</taxon>
        <taxon>Anguillidae</taxon>
        <taxon>Anguilla</taxon>
    </lineage>
</organism>
<proteinExistence type="predicted"/>
<accession>A0A0E9VME0</accession>
<evidence type="ECO:0000313" key="1">
    <source>
        <dbReference type="EMBL" id="JAH79206.1"/>
    </source>
</evidence>
<sequence length="46" mass="5354">MNLNDKYPKSHQPTKSFSNIFQQPFLESSFIQNYATNLLQDSSEKS</sequence>
<reference evidence="1" key="1">
    <citation type="submission" date="2014-11" db="EMBL/GenBank/DDBJ databases">
        <authorList>
            <person name="Amaro Gonzalez C."/>
        </authorList>
    </citation>
    <scope>NUCLEOTIDE SEQUENCE</scope>
</reference>
<protein>
    <submittedName>
        <fullName evidence="1">Uncharacterized protein</fullName>
    </submittedName>
</protein>
<dbReference type="EMBL" id="GBXM01029371">
    <property type="protein sequence ID" value="JAH79206.1"/>
    <property type="molecule type" value="Transcribed_RNA"/>
</dbReference>